<feature type="chain" id="PRO_5047176838" evidence="1">
    <location>
        <begin position="25"/>
        <end position="121"/>
    </location>
</feature>
<organism evidence="2 3">
    <name type="scientific">Asticcacaulis aquaticus</name>
    <dbReference type="NCBI Taxonomy" id="2984212"/>
    <lineage>
        <taxon>Bacteria</taxon>
        <taxon>Pseudomonadati</taxon>
        <taxon>Pseudomonadota</taxon>
        <taxon>Alphaproteobacteria</taxon>
        <taxon>Caulobacterales</taxon>
        <taxon>Caulobacteraceae</taxon>
        <taxon>Asticcacaulis</taxon>
    </lineage>
</organism>
<keyword evidence="3" id="KW-1185">Reference proteome</keyword>
<evidence type="ECO:0000313" key="2">
    <source>
        <dbReference type="EMBL" id="MDC7682501.1"/>
    </source>
</evidence>
<dbReference type="EMBL" id="JAQQKX010000002">
    <property type="protein sequence ID" value="MDC7682501.1"/>
    <property type="molecule type" value="Genomic_DNA"/>
</dbReference>
<feature type="signal peptide" evidence="1">
    <location>
        <begin position="1"/>
        <end position="24"/>
    </location>
</feature>
<evidence type="ECO:0000313" key="3">
    <source>
        <dbReference type="Proteomes" id="UP001214854"/>
    </source>
</evidence>
<dbReference type="RefSeq" id="WP_272746987.1">
    <property type="nucleotide sequence ID" value="NZ_JAQQKX010000002.1"/>
</dbReference>
<sequence>MIRQSLIAAAVLAGGVLLSHTATAQQKKQPGVKAAAMTPPNGKYQCYSGAGGNLKLNFAAGNSYSNEQGKSGKYTVSKDGLMTFTNGPWAGFYAKVIGPTKVGLTSKPEANFYQMTCDLKK</sequence>
<reference evidence="2 3" key="1">
    <citation type="submission" date="2023-01" db="EMBL/GenBank/DDBJ databases">
        <title>Novel species of the genus Asticcacaulis isolated from rivers.</title>
        <authorList>
            <person name="Lu H."/>
        </authorList>
    </citation>
    <scope>NUCLEOTIDE SEQUENCE [LARGE SCALE GENOMIC DNA]</scope>
    <source>
        <strain evidence="2 3">BYS171W</strain>
    </source>
</reference>
<protein>
    <submittedName>
        <fullName evidence="2">Uncharacterized protein</fullName>
    </submittedName>
</protein>
<gene>
    <name evidence="2" type="ORF">PQU92_04390</name>
</gene>
<accession>A0ABT5HR07</accession>
<keyword evidence="1" id="KW-0732">Signal</keyword>
<comment type="caution">
    <text evidence="2">The sequence shown here is derived from an EMBL/GenBank/DDBJ whole genome shotgun (WGS) entry which is preliminary data.</text>
</comment>
<name>A0ABT5HR07_9CAUL</name>
<proteinExistence type="predicted"/>
<evidence type="ECO:0000256" key="1">
    <source>
        <dbReference type="SAM" id="SignalP"/>
    </source>
</evidence>
<dbReference type="Proteomes" id="UP001214854">
    <property type="component" value="Unassembled WGS sequence"/>
</dbReference>